<evidence type="ECO:0000313" key="2">
    <source>
        <dbReference type="Proteomes" id="UP001528823"/>
    </source>
</evidence>
<evidence type="ECO:0000313" key="1">
    <source>
        <dbReference type="EMBL" id="MDE1460818.1"/>
    </source>
</evidence>
<comment type="caution">
    <text evidence="1">The sequence shown here is derived from an EMBL/GenBank/DDBJ whole genome shotgun (WGS) entry which is preliminary data.</text>
</comment>
<keyword evidence="2" id="KW-1185">Reference proteome</keyword>
<protein>
    <submittedName>
        <fullName evidence="1">Uncharacterized protein</fullName>
    </submittedName>
</protein>
<reference evidence="1 2" key="1">
    <citation type="submission" date="2022-11" db="EMBL/GenBank/DDBJ databases">
        <title>Spartinivicinus poritis sp. nov., isolated from scleractinian coral Porites lutea.</title>
        <authorList>
            <person name="Zhang G."/>
            <person name="Cai L."/>
            <person name="Wei Q."/>
        </authorList>
    </citation>
    <scope>NUCLEOTIDE SEQUENCE [LARGE SCALE GENOMIC DNA]</scope>
    <source>
        <strain evidence="1 2">A2-2</strain>
    </source>
</reference>
<dbReference type="EMBL" id="JAPMOU010000002">
    <property type="protein sequence ID" value="MDE1460818.1"/>
    <property type="molecule type" value="Genomic_DNA"/>
</dbReference>
<dbReference type="RefSeq" id="WP_274687188.1">
    <property type="nucleotide sequence ID" value="NZ_JAPMOU010000002.1"/>
</dbReference>
<dbReference type="Proteomes" id="UP001528823">
    <property type="component" value="Unassembled WGS sequence"/>
</dbReference>
<organism evidence="1 2">
    <name type="scientific">Spartinivicinus poritis</name>
    <dbReference type="NCBI Taxonomy" id="2994640"/>
    <lineage>
        <taxon>Bacteria</taxon>
        <taxon>Pseudomonadati</taxon>
        <taxon>Pseudomonadota</taxon>
        <taxon>Gammaproteobacteria</taxon>
        <taxon>Oceanospirillales</taxon>
        <taxon>Zooshikellaceae</taxon>
        <taxon>Spartinivicinus</taxon>
    </lineage>
</organism>
<accession>A0ABT5U383</accession>
<name>A0ABT5U383_9GAMM</name>
<proteinExistence type="predicted"/>
<gene>
    <name evidence="1" type="ORF">ORQ98_02435</name>
</gene>
<sequence length="75" mass="8537">MEQLSGTAKALKAMDGLVERWKNTLLLHIYSPTACYPISDTKLSIPLILEVLTKRYERSKDKAKIDDLKQSEKNS</sequence>